<evidence type="ECO:0008006" key="4">
    <source>
        <dbReference type="Google" id="ProtNLM"/>
    </source>
</evidence>
<accession>A0ABT3HXR5</accession>
<protein>
    <recommendedName>
        <fullName evidence="4">Polysaccharide biosynthesis protein C-terminal domain-containing protein</fullName>
    </recommendedName>
</protein>
<feature type="transmembrane region" description="Helical" evidence="1">
    <location>
        <begin position="17"/>
        <end position="39"/>
    </location>
</feature>
<comment type="caution">
    <text evidence="2">The sequence shown here is derived from an EMBL/GenBank/DDBJ whole genome shotgun (WGS) entry which is preliminary data.</text>
</comment>
<feature type="transmembrane region" description="Helical" evidence="1">
    <location>
        <begin position="51"/>
        <end position="72"/>
    </location>
</feature>
<dbReference type="RefSeq" id="WP_264749798.1">
    <property type="nucleotide sequence ID" value="NZ_JAPDHW010000005.1"/>
</dbReference>
<gene>
    <name evidence="2" type="ORF">OMO38_08630</name>
</gene>
<evidence type="ECO:0000313" key="2">
    <source>
        <dbReference type="EMBL" id="MCW3168592.1"/>
    </source>
</evidence>
<dbReference type="Proteomes" id="UP001163731">
    <property type="component" value="Unassembled WGS sequence"/>
</dbReference>
<evidence type="ECO:0000313" key="3">
    <source>
        <dbReference type="Proteomes" id="UP001163731"/>
    </source>
</evidence>
<proteinExistence type="predicted"/>
<evidence type="ECO:0000256" key="1">
    <source>
        <dbReference type="SAM" id="Phobius"/>
    </source>
</evidence>
<feature type="transmembrane region" description="Helical" evidence="1">
    <location>
        <begin position="78"/>
        <end position="97"/>
    </location>
</feature>
<dbReference type="EMBL" id="JAPDHW010000005">
    <property type="protein sequence ID" value="MCW3168592.1"/>
    <property type="molecule type" value="Genomic_DNA"/>
</dbReference>
<keyword evidence="1" id="KW-0472">Membrane</keyword>
<keyword evidence="1" id="KW-0812">Transmembrane</keyword>
<reference evidence="2" key="1">
    <citation type="submission" date="2022-10" db="EMBL/GenBank/DDBJ databases">
        <title>Chryseobacterium babae sp. nov. isolated from the gut of the beetle Oryctes rhinoceros, and Chryseobacterium kimseyorum sp. nov., isolated from a stick insect rearing cage.</title>
        <authorList>
            <person name="Shelomi M."/>
            <person name="Han C.-J."/>
            <person name="Chen W.-M."/>
            <person name="Chen H.-K."/>
            <person name="Liaw S.-J."/>
            <person name="Muhle E."/>
            <person name="Clermont D."/>
        </authorList>
    </citation>
    <scope>NUCLEOTIDE SEQUENCE</scope>
    <source>
        <strain evidence="2">09-1422</strain>
    </source>
</reference>
<keyword evidence="3" id="KW-1185">Reference proteome</keyword>
<organism evidence="2 3">
    <name type="scientific">Chryseobacterium kimseyorum</name>
    <dbReference type="NCBI Taxonomy" id="2984028"/>
    <lineage>
        <taxon>Bacteria</taxon>
        <taxon>Pseudomonadati</taxon>
        <taxon>Bacteroidota</taxon>
        <taxon>Flavobacteriia</taxon>
        <taxon>Flavobacteriales</taxon>
        <taxon>Weeksellaceae</taxon>
        <taxon>Chryseobacterium group</taxon>
        <taxon>Chryseobacterium</taxon>
    </lineage>
</organism>
<sequence>MVIDLGIVGDFVNSRKFWGSMAIGFPVFTIGILVVYSMVKKIPFLKNIVQYITLTYGLSIIVFMPIVFFSAFLETEKLKLALIYFVILFFVSIFTLFNQKEVINFLKDFSNTRGFTTKKS</sequence>
<keyword evidence="1" id="KW-1133">Transmembrane helix</keyword>
<name>A0ABT3HXR5_9FLAO</name>